<reference evidence="1" key="1">
    <citation type="submission" date="2022-10" db="EMBL/GenBank/DDBJ databases">
        <title>Culturing micro-colonial fungi from biological soil crusts in the Mojave desert and describing Neophaeococcomyces mojavensis, and introducing the new genera and species Taxawa tesnikishii.</title>
        <authorList>
            <person name="Kurbessoian T."/>
            <person name="Stajich J.E."/>
        </authorList>
    </citation>
    <scope>NUCLEOTIDE SEQUENCE</scope>
    <source>
        <strain evidence="1">JES_112</strain>
    </source>
</reference>
<organism evidence="1 2">
    <name type="scientific">Neophaeococcomyces mojaviensis</name>
    <dbReference type="NCBI Taxonomy" id="3383035"/>
    <lineage>
        <taxon>Eukaryota</taxon>
        <taxon>Fungi</taxon>
        <taxon>Dikarya</taxon>
        <taxon>Ascomycota</taxon>
        <taxon>Pezizomycotina</taxon>
        <taxon>Eurotiomycetes</taxon>
        <taxon>Chaetothyriomycetidae</taxon>
        <taxon>Chaetothyriales</taxon>
        <taxon>Chaetothyriales incertae sedis</taxon>
        <taxon>Neophaeococcomyces</taxon>
    </lineage>
</organism>
<name>A0ACC3A206_9EURO</name>
<proteinExistence type="predicted"/>
<dbReference type="EMBL" id="JAPDRQ010000131">
    <property type="protein sequence ID" value="KAJ9654120.1"/>
    <property type="molecule type" value="Genomic_DNA"/>
</dbReference>
<evidence type="ECO:0000313" key="1">
    <source>
        <dbReference type="EMBL" id="KAJ9654120.1"/>
    </source>
</evidence>
<keyword evidence="2" id="KW-1185">Reference proteome</keyword>
<protein>
    <submittedName>
        <fullName evidence="1">Uncharacterized protein</fullName>
    </submittedName>
</protein>
<evidence type="ECO:0000313" key="2">
    <source>
        <dbReference type="Proteomes" id="UP001172386"/>
    </source>
</evidence>
<comment type="caution">
    <text evidence="1">The sequence shown here is derived from an EMBL/GenBank/DDBJ whole genome shotgun (WGS) entry which is preliminary data.</text>
</comment>
<sequence>MSTLRFEGMVIRLAGLKEFIISLSGLEELRLVDVSLAMKKRMQNGQYQYDYSSENIKDVFDAVREHANRANLLVSFEKVVVAGVEWSLTIDLGQPHGVQKRLAEMARRDLYTKRPLKDLPNNGGRFPRTDLAFYLSGKSEWTPGLEARFQQQKGS</sequence>
<accession>A0ACC3A206</accession>
<gene>
    <name evidence="1" type="ORF">H2198_006800</name>
</gene>
<dbReference type="Proteomes" id="UP001172386">
    <property type="component" value="Unassembled WGS sequence"/>
</dbReference>